<evidence type="ECO:0000313" key="8">
    <source>
        <dbReference type="EMBL" id="APJ03384.1"/>
    </source>
</evidence>
<feature type="transmembrane region" description="Helical" evidence="7">
    <location>
        <begin position="47"/>
        <end position="65"/>
    </location>
</feature>
<sequence>MSLFSTFRKNFFMNTPFLYFTMIILGIACGFSNNIMLQDFAQFISDIFIKIFKCISLPIIALSLIVTLSSHKADQSSKKIWQRTIFYTITTTILAATVSCILYLIVKPSNIQILSAKGALPKTDDISYLEHLSNIIPSSILSPFLNQQVISVLFIGIITGIAIRFIPEPESKKTILNFFQGAHSLFLVITKWIIKIIPLGLFGFISVTVTQIQSGMEFAGIGEYIAIIVLANLIQGFVILPVWLKSNGIPPFKTMKAMLPALSLAFFTKSSAGTLPVTIETAEKNANVNPKVSRLVLPLCTTINMNGCAAFIFTTVLFLMQNHGMEISIGTMILWIFISTIAAVGNAGVPMGCFFLSASLLASMNVPIALLGIIIPFYGVIDMIETSLNVWSDSCVAKVVNTKMEKDVLLTTEAS</sequence>
<organism evidence="8 9">
    <name type="scientific">Silvanigrella aquatica</name>
    <dbReference type="NCBI Taxonomy" id="1915309"/>
    <lineage>
        <taxon>Bacteria</taxon>
        <taxon>Pseudomonadati</taxon>
        <taxon>Bdellovibrionota</taxon>
        <taxon>Oligoflexia</taxon>
        <taxon>Silvanigrellales</taxon>
        <taxon>Silvanigrellaceae</taxon>
        <taxon>Silvanigrella</taxon>
    </lineage>
</organism>
<dbReference type="SUPFAM" id="SSF118215">
    <property type="entry name" value="Proton glutamate symport protein"/>
    <property type="match status" value="1"/>
</dbReference>
<feature type="transmembrane region" description="Helical" evidence="7">
    <location>
        <begin position="364"/>
        <end position="381"/>
    </location>
</feature>
<dbReference type="OrthoDB" id="9766690at2"/>
<dbReference type="PRINTS" id="PR00173">
    <property type="entry name" value="EDTRNSPORT"/>
</dbReference>
<dbReference type="InterPro" id="IPR036458">
    <property type="entry name" value="Na:dicarbo_symporter_sf"/>
</dbReference>
<dbReference type="PANTHER" id="PTHR42865">
    <property type="entry name" value="PROTON/GLUTAMATE-ASPARTATE SYMPORTER"/>
    <property type="match status" value="1"/>
</dbReference>
<evidence type="ECO:0000256" key="1">
    <source>
        <dbReference type="ARBA" id="ARBA00004141"/>
    </source>
</evidence>
<dbReference type="Gene3D" id="1.10.3860.10">
    <property type="entry name" value="Sodium:dicarboxylate symporter"/>
    <property type="match status" value="1"/>
</dbReference>
<evidence type="ECO:0000256" key="6">
    <source>
        <dbReference type="ARBA" id="ARBA00023136"/>
    </source>
</evidence>
<feature type="transmembrane region" description="Helical" evidence="7">
    <location>
        <begin position="332"/>
        <end position="358"/>
    </location>
</feature>
<dbReference type="EMBL" id="CP017834">
    <property type="protein sequence ID" value="APJ03384.1"/>
    <property type="molecule type" value="Genomic_DNA"/>
</dbReference>
<dbReference type="InterPro" id="IPR001991">
    <property type="entry name" value="Na-dicarboxylate_symporter"/>
</dbReference>
<evidence type="ECO:0000256" key="4">
    <source>
        <dbReference type="ARBA" id="ARBA00022692"/>
    </source>
</evidence>
<accession>A0A1L4CZK1</accession>
<evidence type="ECO:0000256" key="2">
    <source>
        <dbReference type="ARBA" id="ARBA00006148"/>
    </source>
</evidence>
<keyword evidence="4 7" id="KW-0812">Transmembrane</keyword>
<proteinExistence type="inferred from homology"/>
<dbReference type="Proteomes" id="UP000184731">
    <property type="component" value="Chromosome"/>
</dbReference>
<protein>
    <submittedName>
        <fullName evidence="8">Dicarboxylate/amino acid:cation symporter</fullName>
    </submittedName>
</protein>
<dbReference type="GO" id="GO:0015293">
    <property type="term" value="F:symporter activity"/>
    <property type="evidence" value="ECO:0007669"/>
    <property type="project" value="InterPro"/>
</dbReference>
<feature type="transmembrane region" description="Helical" evidence="7">
    <location>
        <begin position="192"/>
        <end position="212"/>
    </location>
</feature>
<name>A0A1L4CZK1_9BACT</name>
<keyword evidence="9" id="KW-1185">Reference proteome</keyword>
<dbReference type="GO" id="GO:0015184">
    <property type="term" value="F:L-cystine transmembrane transporter activity"/>
    <property type="evidence" value="ECO:0007669"/>
    <property type="project" value="TreeGrafter"/>
</dbReference>
<dbReference type="GO" id="GO:0005886">
    <property type="term" value="C:plasma membrane"/>
    <property type="evidence" value="ECO:0007669"/>
    <property type="project" value="TreeGrafter"/>
</dbReference>
<feature type="transmembrane region" description="Helical" evidence="7">
    <location>
        <begin position="12"/>
        <end position="35"/>
    </location>
</feature>
<comment type="subcellular location">
    <subcellularLocation>
        <location evidence="1">Membrane</location>
        <topology evidence="1">Multi-pass membrane protein</topology>
    </subcellularLocation>
</comment>
<gene>
    <name evidence="8" type="ORF">AXG55_05480</name>
</gene>
<keyword evidence="3" id="KW-0813">Transport</keyword>
<dbReference type="RefSeq" id="WP_148697117.1">
    <property type="nucleotide sequence ID" value="NZ_CP017834.1"/>
</dbReference>
<dbReference type="Pfam" id="PF00375">
    <property type="entry name" value="SDF"/>
    <property type="match status" value="1"/>
</dbReference>
<comment type="similarity">
    <text evidence="2">Belongs to the dicarboxylate/amino acid:cation symporter (DAACS) (TC 2.A.23) family.</text>
</comment>
<feature type="transmembrane region" description="Helical" evidence="7">
    <location>
        <begin position="148"/>
        <end position="166"/>
    </location>
</feature>
<evidence type="ECO:0000313" key="9">
    <source>
        <dbReference type="Proteomes" id="UP000184731"/>
    </source>
</evidence>
<feature type="transmembrane region" description="Helical" evidence="7">
    <location>
        <begin position="85"/>
        <end position="106"/>
    </location>
</feature>
<feature type="transmembrane region" description="Helical" evidence="7">
    <location>
        <begin position="224"/>
        <end position="244"/>
    </location>
</feature>
<feature type="transmembrane region" description="Helical" evidence="7">
    <location>
        <begin position="256"/>
        <end position="275"/>
    </location>
</feature>
<dbReference type="KEGG" id="saqi:AXG55_05480"/>
<dbReference type="AlphaFoldDB" id="A0A1L4CZK1"/>
<evidence type="ECO:0000256" key="5">
    <source>
        <dbReference type="ARBA" id="ARBA00022989"/>
    </source>
</evidence>
<reference evidence="8 9" key="1">
    <citation type="submission" date="2016-10" db="EMBL/GenBank/DDBJ databases">
        <title>Silvanigrella aquatica sp. nov., isolated from a freshwater lake located in the Black Forest, Germany, description of Silvanigrellaceae fam. nov., Silvanigrellales ord. nov., reclassification of the order Bdellovibrionales in the class Oligoflexia, reclassification of the families Bacteriovoracaceae and Halobacteriovoraceae in the new order Bacteriovoracales ord. nov., and reclassification of the family Pseudobacteriovoracaceae in the order Oligoflexiales.</title>
        <authorList>
            <person name="Hahn M.W."/>
            <person name="Schmidt J."/>
            <person name="Koll U."/>
            <person name="Rohde M."/>
            <person name="Verbag S."/>
            <person name="Pitt A."/>
            <person name="Nakai R."/>
            <person name="Naganuma T."/>
            <person name="Lang E."/>
        </authorList>
    </citation>
    <scope>NUCLEOTIDE SEQUENCE [LARGE SCALE GENOMIC DNA]</scope>
    <source>
        <strain evidence="8 9">MWH-Nonnen-W8red</strain>
    </source>
</reference>
<evidence type="ECO:0000256" key="7">
    <source>
        <dbReference type="SAM" id="Phobius"/>
    </source>
</evidence>
<keyword evidence="5 7" id="KW-1133">Transmembrane helix</keyword>
<feature type="transmembrane region" description="Helical" evidence="7">
    <location>
        <begin position="295"/>
        <end position="320"/>
    </location>
</feature>
<evidence type="ECO:0000256" key="3">
    <source>
        <dbReference type="ARBA" id="ARBA00022448"/>
    </source>
</evidence>
<dbReference type="PANTHER" id="PTHR42865:SF5">
    <property type="entry name" value="L-CYSTINE TRANSPORTER TCYP"/>
    <property type="match status" value="1"/>
</dbReference>
<dbReference type="STRING" id="1915309.AXG55_05480"/>
<keyword evidence="6 7" id="KW-0472">Membrane</keyword>